<dbReference type="InterPro" id="IPR024109">
    <property type="entry name" value="Trp-tRNA-ligase_bac-type"/>
</dbReference>
<keyword evidence="5 12" id="KW-0547">Nucleotide-binding</keyword>
<evidence type="ECO:0000256" key="6">
    <source>
        <dbReference type="ARBA" id="ARBA00022840"/>
    </source>
</evidence>
<dbReference type="AlphaFoldDB" id="A0A292PNB1"/>
<evidence type="ECO:0000256" key="9">
    <source>
        <dbReference type="ARBA" id="ARBA00030268"/>
    </source>
</evidence>
<name>A0A292PNB1_9PEZI</name>
<dbReference type="PANTHER" id="PTHR43766">
    <property type="entry name" value="TRYPTOPHAN--TRNA LIGASE, MITOCHONDRIAL"/>
    <property type="match status" value="1"/>
</dbReference>
<keyword evidence="7 12" id="KW-0648">Protein biosynthesis</keyword>
<sequence>MKRTARLLDSIGRGGQPQARRTSPSGVSVFSGIQPTGVPHLGNYLGALRQWVGIQDNSPKSARLTFCIVDLHAITQPQEVEQLRKRKMELLATLLAIGLDPRRCTIFEQSRVPAHSELMWILSCFAPMGRLNRMTQWKSKLGVSSDQDALGERPATAGLKLGLFSYPVLQAADILIHKATHVPVGEDQAQHLELTREVASSFNKAFGKDILKLPITLLCTTPSAYATPAKRIMSLKDPTQKMSKSAADPASCILLTDSPREIHDKLRRAVTDSVTGPPTYDVQKRPGVSNLIEILAHIRRQQDFDNVARDVSDLSLKAFKDLVADTISEHLEPIRDEYEKIIAESNREVLRFVASEGGRKARESAEETLAEVKEAVGI</sequence>
<dbReference type="InterPro" id="IPR001412">
    <property type="entry name" value="aa-tRNA-synth_I_CS"/>
</dbReference>
<dbReference type="GO" id="GO:0005524">
    <property type="term" value="F:ATP binding"/>
    <property type="evidence" value="ECO:0007669"/>
    <property type="project" value="UniProtKB-KW"/>
</dbReference>
<evidence type="ECO:0000256" key="4">
    <source>
        <dbReference type="ARBA" id="ARBA00022598"/>
    </source>
</evidence>
<evidence type="ECO:0000256" key="8">
    <source>
        <dbReference type="ARBA" id="ARBA00023146"/>
    </source>
</evidence>
<keyword evidence="8 12" id="KW-0030">Aminoacyl-tRNA synthetase</keyword>
<dbReference type="Proteomes" id="UP001412239">
    <property type="component" value="Unassembled WGS sequence"/>
</dbReference>
<dbReference type="CDD" id="cd00806">
    <property type="entry name" value="TrpRS_core"/>
    <property type="match status" value="1"/>
</dbReference>
<dbReference type="Gene3D" id="1.10.240.10">
    <property type="entry name" value="Tyrosyl-Transfer RNA Synthetase"/>
    <property type="match status" value="1"/>
</dbReference>
<protein>
    <recommendedName>
        <fullName evidence="11">Tryptophan--tRNA ligase, mitochondrial</fullName>
        <ecNumber evidence="3">6.1.1.2</ecNumber>
    </recommendedName>
    <alternativeName>
        <fullName evidence="9">Tryptophanyl-tRNA synthetase</fullName>
    </alternativeName>
</protein>
<comment type="subcellular location">
    <subcellularLocation>
        <location evidence="1">Mitochondrion matrix</location>
    </subcellularLocation>
</comment>
<keyword evidence="4 12" id="KW-0436">Ligase</keyword>
<organism evidence="14 15">
    <name type="scientific">Tuber aestivum</name>
    <name type="common">summer truffle</name>
    <dbReference type="NCBI Taxonomy" id="59557"/>
    <lineage>
        <taxon>Eukaryota</taxon>
        <taxon>Fungi</taxon>
        <taxon>Dikarya</taxon>
        <taxon>Ascomycota</taxon>
        <taxon>Pezizomycotina</taxon>
        <taxon>Pezizomycetes</taxon>
        <taxon>Pezizales</taxon>
        <taxon>Tuberaceae</taxon>
        <taxon>Tuber</taxon>
    </lineage>
</organism>
<feature type="region of interest" description="Disordered" evidence="13">
    <location>
        <begin position="1"/>
        <end position="26"/>
    </location>
</feature>
<dbReference type="SUPFAM" id="SSF52374">
    <property type="entry name" value="Nucleotidylyl transferase"/>
    <property type="match status" value="1"/>
</dbReference>
<comment type="catalytic activity">
    <reaction evidence="10">
        <text>tRNA(Trp) + L-tryptophan + ATP = L-tryptophyl-tRNA(Trp) + AMP + diphosphate + H(+)</text>
        <dbReference type="Rhea" id="RHEA:24080"/>
        <dbReference type="Rhea" id="RHEA-COMP:9671"/>
        <dbReference type="Rhea" id="RHEA-COMP:9705"/>
        <dbReference type="ChEBI" id="CHEBI:15378"/>
        <dbReference type="ChEBI" id="CHEBI:30616"/>
        <dbReference type="ChEBI" id="CHEBI:33019"/>
        <dbReference type="ChEBI" id="CHEBI:57912"/>
        <dbReference type="ChEBI" id="CHEBI:78442"/>
        <dbReference type="ChEBI" id="CHEBI:78535"/>
        <dbReference type="ChEBI" id="CHEBI:456215"/>
        <dbReference type="EC" id="6.1.1.2"/>
    </reaction>
</comment>
<proteinExistence type="inferred from homology"/>
<dbReference type="InterPro" id="IPR002305">
    <property type="entry name" value="aa-tRNA-synth_Ic"/>
</dbReference>
<dbReference type="GO" id="GO:0004830">
    <property type="term" value="F:tryptophan-tRNA ligase activity"/>
    <property type="evidence" value="ECO:0007669"/>
    <property type="project" value="UniProtKB-EC"/>
</dbReference>
<evidence type="ECO:0000256" key="3">
    <source>
        <dbReference type="ARBA" id="ARBA00013161"/>
    </source>
</evidence>
<evidence type="ECO:0000256" key="13">
    <source>
        <dbReference type="SAM" id="MobiDB-lite"/>
    </source>
</evidence>
<dbReference type="PANTHER" id="PTHR43766:SF1">
    <property type="entry name" value="TRYPTOPHAN--TRNA LIGASE, MITOCHONDRIAL"/>
    <property type="match status" value="1"/>
</dbReference>
<keyword evidence="15" id="KW-1185">Reference proteome</keyword>
<comment type="similarity">
    <text evidence="2 12">Belongs to the class-I aminoacyl-tRNA synthetase family.</text>
</comment>
<evidence type="ECO:0000256" key="10">
    <source>
        <dbReference type="ARBA" id="ARBA00049929"/>
    </source>
</evidence>
<dbReference type="InterPro" id="IPR002306">
    <property type="entry name" value="Trp-tRNA-ligase"/>
</dbReference>
<dbReference type="InterPro" id="IPR014729">
    <property type="entry name" value="Rossmann-like_a/b/a_fold"/>
</dbReference>
<dbReference type="Pfam" id="PF00579">
    <property type="entry name" value="tRNA-synt_1b"/>
    <property type="match status" value="1"/>
</dbReference>
<dbReference type="EC" id="6.1.1.2" evidence="3"/>
<dbReference type="PROSITE" id="PS00178">
    <property type="entry name" value="AA_TRNA_LIGASE_I"/>
    <property type="match status" value="1"/>
</dbReference>
<dbReference type="EMBL" id="LN891145">
    <property type="protein sequence ID" value="CUS08185.1"/>
    <property type="molecule type" value="Genomic_DNA"/>
</dbReference>
<evidence type="ECO:0000256" key="5">
    <source>
        <dbReference type="ARBA" id="ARBA00022741"/>
    </source>
</evidence>
<accession>A0A292PNB1</accession>
<dbReference type="NCBIfam" id="TIGR00233">
    <property type="entry name" value="trpS"/>
    <property type="match status" value="1"/>
</dbReference>
<evidence type="ECO:0000256" key="7">
    <source>
        <dbReference type="ARBA" id="ARBA00022917"/>
    </source>
</evidence>
<reference evidence="14" key="1">
    <citation type="submission" date="2015-10" db="EMBL/GenBank/DDBJ databases">
        <authorList>
            <person name="Regsiter A."/>
            <person name="william w."/>
        </authorList>
    </citation>
    <scope>NUCLEOTIDE SEQUENCE</scope>
    <source>
        <strain evidence="14">Montdore</strain>
    </source>
</reference>
<keyword evidence="6 12" id="KW-0067">ATP-binding</keyword>
<evidence type="ECO:0000256" key="1">
    <source>
        <dbReference type="ARBA" id="ARBA00004305"/>
    </source>
</evidence>
<dbReference type="GO" id="GO:0005759">
    <property type="term" value="C:mitochondrial matrix"/>
    <property type="evidence" value="ECO:0007669"/>
    <property type="project" value="UniProtKB-SubCell"/>
</dbReference>
<dbReference type="PRINTS" id="PR01039">
    <property type="entry name" value="TRNASYNTHTRP"/>
</dbReference>
<evidence type="ECO:0000256" key="12">
    <source>
        <dbReference type="RuleBase" id="RU363036"/>
    </source>
</evidence>
<dbReference type="Gene3D" id="3.40.50.620">
    <property type="entry name" value="HUPs"/>
    <property type="match status" value="1"/>
</dbReference>
<evidence type="ECO:0000313" key="15">
    <source>
        <dbReference type="Proteomes" id="UP001412239"/>
    </source>
</evidence>
<dbReference type="FunFam" id="1.10.240.10:FF:000002">
    <property type="entry name" value="Tryptophan--tRNA ligase"/>
    <property type="match status" value="1"/>
</dbReference>
<evidence type="ECO:0000256" key="2">
    <source>
        <dbReference type="ARBA" id="ARBA00005594"/>
    </source>
</evidence>
<dbReference type="InterPro" id="IPR050203">
    <property type="entry name" value="Trp-tRNA_synthetase"/>
</dbReference>
<evidence type="ECO:0000313" key="14">
    <source>
        <dbReference type="EMBL" id="CUS08185.1"/>
    </source>
</evidence>
<dbReference type="HAMAP" id="MF_00140_B">
    <property type="entry name" value="Trp_tRNA_synth_B"/>
    <property type="match status" value="1"/>
</dbReference>
<dbReference type="FunFam" id="3.40.50.620:FF:000082">
    <property type="entry name" value="MSW1p Mitochondrial tryptophanyl-tRNA synthetase"/>
    <property type="match status" value="1"/>
</dbReference>
<evidence type="ECO:0000256" key="11">
    <source>
        <dbReference type="ARBA" id="ARBA00069760"/>
    </source>
</evidence>
<dbReference type="GO" id="GO:0070183">
    <property type="term" value="P:mitochondrial tryptophanyl-tRNA aminoacylation"/>
    <property type="evidence" value="ECO:0007669"/>
    <property type="project" value="TreeGrafter"/>
</dbReference>
<gene>
    <name evidence="14" type="ORF">GSTUAT00007767001</name>
</gene>